<feature type="compositionally biased region" description="Basic and acidic residues" evidence="1">
    <location>
        <begin position="165"/>
        <end position="180"/>
    </location>
</feature>
<dbReference type="InterPro" id="IPR009057">
    <property type="entry name" value="Homeodomain-like_sf"/>
</dbReference>
<sequence>MTGKESVNDFQVQDLLRKKKKKKRKHKEYNEACESDGKEDTQNAEFSRASPVLFEDQAAQNDEGHKKKKKKKTKEKKQESLLDNSCVELEHEISNEMAVDASQKKKKKKKRKHNDSIDEQSSVACVTVDQHTTESCQEVSADDVLNKQFVKKKRKEKLPEEDEVHELPTSETHDKNDNERPKKKKKERRSSTQNMEEDVDVAVDESLLSPPEQKRQRKDTVLPLPVEEGDVATPQQQHEGGDCDASPAMSEESANVAAEFSKPTKAADQSPQKTPAHARKRKKSITSVTEKSCSESDILIRTPEPSASNRKKGKNSSLTEMLASEEGNLDDEECLDDEEDLKSSTYSIVDLDTAKRELEEFIPHVRNISDSSIRKAGRDLVRFKEFKKQGIAVKFGRFSQKENDQVRKNVEQFLAITGIDSAEKLLFTSRYPEDKETISRLKAEHLFCEKISEGIPRPWRLIYYRARKMFDPNNYKGRYTEEEKEKLKKYHAMHGNDWKKISEMMSRSNLSVAMKYSEIKSDINYGPWSKEEIQKLMRAVEEVIRKRAEMEDADSVSSLKKSNRELSIAREKLHQKLPWTEIEAKVGTRYWRQCKQKWSTILMNKMTKGQQLYRGTKGLQARINLIKRLHEMKVEDSNEVNWEELGTAIGDVPRSYVQAKFYKLKVSSVPLWQKKTFSEIIDYLYKEKLPELEEKLEKKNGKHDISENSAPRQLEKFFRLSDIFDSSEECE</sequence>
<dbReference type="PANTHER" id="PTHR46760:SF1">
    <property type="entry name" value="TRANSCRIPTION TERMINATION FACTOR 1"/>
    <property type="match status" value="1"/>
</dbReference>
<name>A0A8C4U7S7_FALTI</name>
<dbReference type="PANTHER" id="PTHR46760">
    <property type="entry name" value="TRANSCRIPTION TERMINATION FACTOR 1"/>
    <property type="match status" value="1"/>
</dbReference>
<dbReference type="PROSITE" id="PS50090">
    <property type="entry name" value="MYB_LIKE"/>
    <property type="match status" value="2"/>
</dbReference>
<evidence type="ECO:0000259" key="2">
    <source>
        <dbReference type="PROSITE" id="PS50090"/>
    </source>
</evidence>
<dbReference type="AlphaFoldDB" id="A0A8C4U7S7"/>
<dbReference type="GO" id="GO:0006363">
    <property type="term" value="P:termination of RNA polymerase I transcription"/>
    <property type="evidence" value="ECO:0007669"/>
    <property type="project" value="TreeGrafter"/>
</dbReference>
<dbReference type="GO" id="GO:0005730">
    <property type="term" value="C:nucleolus"/>
    <property type="evidence" value="ECO:0007669"/>
    <property type="project" value="TreeGrafter"/>
</dbReference>
<dbReference type="OrthoDB" id="5812619at2759"/>
<keyword evidence="5" id="KW-1185">Reference proteome</keyword>
<feature type="domain" description="Myb-like" evidence="2">
    <location>
        <begin position="520"/>
        <end position="602"/>
    </location>
</feature>
<dbReference type="InterPro" id="IPR001005">
    <property type="entry name" value="SANT/Myb"/>
</dbReference>
<proteinExistence type="predicted"/>
<accession>A0A8C4U7S7</accession>
<feature type="compositionally biased region" description="Basic residues" evidence="1">
    <location>
        <begin position="66"/>
        <end position="75"/>
    </location>
</feature>
<feature type="compositionally biased region" description="Basic residues" evidence="1">
    <location>
        <begin position="17"/>
        <end position="27"/>
    </location>
</feature>
<dbReference type="PROSITE" id="PS51294">
    <property type="entry name" value="HTH_MYB"/>
    <property type="match status" value="1"/>
</dbReference>
<organism evidence="4 5">
    <name type="scientific">Falco tinnunculus</name>
    <name type="common">Common kestrel</name>
    <dbReference type="NCBI Taxonomy" id="100819"/>
    <lineage>
        <taxon>Eukaryota</taxon>
        <taxon>Metazoa</taxon>
        <taxon>Chordata</taxon>
        <taxon>Craniata</taxon>
        <taxon>Vertebrata</taxon>
        <taxon>Euteleostomi</taxon>
        <taxon>Archelosauria</taxon>
        <taxon>Archosauria</taxon>
        <taxon>Dinosauria</taxon>
        <taxon>Saurischia</taxon>
        <taxon>Theropoda</taxon>
        <taxon>Coelurosauria</taxon>
        <taxon>Aves</taxon>
        <taxon>Neognathae</taxon>
        <taxon>Neoaves</taxon>
        <taxon>Telluraves</taxon>
        <taxon>Australaves</taxon>
        <taxon>Falconiformes</taxon>
        <taxon>Falconidae</taxon>
        <taxon>Falco</taxon>
    </lineage>
</organism>
<dbReference type="Gene3D" id="1.10.10.60">
    <property type="entry name" value="Homeodomain-like"/>
    <property type="match status" value="2"/>
</dbReference>
<feature type="domain" description="HTH myb-type" evidence="3">
    <location>
        <begin position="471"/>
        <end position="508"/>
    </location>
</feature>
<dbReference type="SUPFAM" id="SSF46689">
    <property type="entry name" value="Homeodomain-like"/>
    <property type="match status" value="1"/>
</dbReference>
<dbReference type="FunFam" id="1.10.10.60:FF:000434">
    <property type="entry name" value="Transcription termination factor 1"/>
    <property type="match status" value="1"/>
</dbReference>
<evidence type="ECO:0000313" key="5">
    <source>
        <dbReference type="Proteomes" id="UP000694562"/>
    </source>
</evidence>
<dbReference type="SMART" id="SM00717">
    <property type="entry name" value="SANT"/>
    <property type="match status" value="3"/>
</dbReference>
<dbReference type="Proteomes" id="UP000694562">
    <property type="component" value="Unplaced"/>
</dbReference>
<reference evidence="4" key="1">
    <citation type="submission" date="2025-08" db="UniProtKB">
        <authorList>
            <consortium name="Ensembl"/>
        </authorList>
    </citation>
    <scope>IDENTIFICATION</scope>
</reference>
<protein>
    <submittedName>
        <fullName evidence="4">Transcription termination factor 1</fullName>
    </submittedName>
</protein>
<feature type="domain" description="Myb-like" evidence="2">
    <location>
        <begin position="471"/>
        <end position="519"/>
    </location>
</feature>
<reference evidence="4" key="2">
    <citation type="submission" date="2025-09" db="UniProtKB">
        <authorList>
            <consortium name="Ensembl"/>
        </authorList>
    </citation>
    <scope>IDENTIFICATION</scope>
</reference>
<dbReference type="GO" id="GO:0003682">
    <property type="term" value="F:chromatin binding"/>
    <property type="evidence" value="ECO:0007669"/>
    <property type="project" value="TreeGrafter"/>
</dbReference>
<feature type="region of interest" description="Disordered" evidence="1">
    <location>
        <begin position="17"/>
        <end position="317"/>
    </location>
</feature>
<dbReference type="Pfam" id="PF13921">
    <property type="entry name" value="Myb_DNA-bind_6"/>
    <property type="match status" value="1"/>
</dbReference>
<evidence type="ECO:0000256" key="1">
    <source>
        <dbReference type="SAM" id="MobiDB-lite"/>
    </source>
</evidence>
<dbReference type="InterPro" id="IPR053078">
    <property type="entry name" value="TTF1-like"/>
</dbReference>
<feature type="compositionally biased region" description="Polar residues" evidence="1">
    <location>
        <begin position="119"/>
        <end position="138"/>
    </location>
</feature>
<dbReference type="InterPro" id="IPR017930">
    <property type="entry name" value="Myb_dom"/>
</dbReference>
<dbReference type="Ensembl" id="ENSFTIT00000008806.1">
    <property type="protein sequence ID" value="ENSFTIP00000008431.1"/>
    <property type="gene ID" value="ENSFTIG00000005716.1"/>
</dbReference>
<evidence type="ECO:0000259" key="3">
    <source>
        <dbReference type="PROSITE" id="PS51294"/>
    </source>
</evidence>
<dbReference type="OMA" id="PECIYLE"/>
<feature type="compositionally biased region" description="Basic residues" evidence="1">
    <location>
        <begin position="104"/>
        <end position="113"/>
    </location>
</feature>
<evidence type="ECO:0000313" key="4">
    <source>
        <dbReference type="Ensembl" id="ENSFTIP00000008431.1"/>
    </source>
</evidence>